<reference evidence="8" key="2">
    <citation type="submission" date="2008-08" db="EMBL/GenBank/DDBJ databases">
        <authorList>
            <consortium name="Diatom Consortium"/>
            <person name="Grigoriev I."/>
            <person name="Grimwood J."/>
            <person name="Kuo A."/>
            <person name="Otillar R.P."/>
            <person name="Salamov A."/>
            <person name="Detter J.C."/>
            <person name="Lindquist E."/>
            <person name="Shapiro H."/>
            <person name="Lucas S."/>
            <person name="Glavina del Rio T."/>
            <person name="Pitluck S."/>
            <person name="Rokhsar D."/>
            <person name="Bowler C."/>
        </authorList>
    </citation>
    <scope>GENOME REANNOTATION</scope>
    <source>
        <strain evidence="8">CCAP 1055/1</strain>
    </source>
</reference>
<dbReference type="STRING" id="556484.B7GAH0"/>
<dbReference type="Pfam" id="PF04112">
    <property type="entry name" value="Mak10"/>
    <property type="match status" value="1"/>
</dbReference>
<dbReference type="eggNOG" id="KOG2343">
    <property type="taxonomic scope" value="Eukaryota"/>
</dbReference>
<evidence type="ECO:0000256" key="1">
    <source>
        <dbReference type="ARBA" id="ARBA00004496"/>
    </source>
</evidence>
<proteinExistence type="inferred from homology"/>
<comment type="similarity">
    <text evidence="2">Belongs to the MAK10 family.</text>
</comment>
<evidence type="ECO:0000259" key="5">
    <source>
        <dbReference type="Pfam" id="PF04112"/>
    </source>
</evidence>
<evidence type="ECO:0000256" key="4">
    <source>
        <dbReference type="SAM" id="MobiDB-lite"/>
    </source>
</evidence>
<dbReference type="InterPro" id="IPR007244">
    <property type="entry name" value="Naa35_N"/>
</dbReference>
<dbReference type="PANTHER" id="PTHR21373">
    <property type="entry name" value="GLUCOSE REPRESSIBLE PROTEIN MAK10"/>
    <property type="match status" value="1"/>
</dbReference>
<dbReference type="HOGENOM" id="CLU_408553_0_0_1"/>
<dbReference type="Proteomes" id="UP000000759">
    <property type="component" value="Chromosome 22"/>
</dbReference>
<protein>
    <submittedName>
        <fullName evidence="7">Uncharacterized protein</fullName>
    </submittedName>
</protein>
<sequence>MASCDEDGKTGTTKANGQDWMDVTSLIETCASSLALADPFLCTKSFQLHDAMSATQLMDKKMDSCEIPASLVILDGMEIPPDDKVTFPRPIPLGLRDSFTPLPWDELTLKDAAVISLHIMVRLQALLSGSSVEESTFTCLYAHCAVLIDMKARLLPDSIENRLGDLLKEKTKTEKAQFVVFAATLALVHFTDSFRESILNADIYEEEDFVSTTSSITVFTEKVLDAATRIILEMEDAKGSEEQRVVLNVLKFQRCMLSICSKTEMEQFVCPILFSSTSLNRLQRTLDRISLQDVNILNRSLIVLNLYFNERLLGKFSLAEWTVDNIRQSTHVSESLVSNEHVIAFVNRLAKPVYDTLKLRLLNRNRQRAYIEAVMLQDWVVLQNEAQVLDAHYRRENGVDPSTQPRLSQYVLTILIQLMDRFIASGVDQGIFYGHQDLSFAFWYRDFLLSALTKNLSSMQSSRRAAQVISKQTNVKEQQGNNKKRTKKALKNEYLDSSPKACPTPDDLENEFALSIISCKRMLCRGIQRFFVSLRQAGFLSEPVYEFTSAKAVFEKRFEMFASIRQPPPLSYNDYLEGSNYTHVPQEELLQSTAEWFQSCNTAIESLLEEERGLNKMYTPMRADEIQSLRKVCLGNSIYVMKLRQLIANPPSHPPKVIFDFDTHSEFCTIKLI</sequence>
<dbReference type="OMA" id="NIRQSTH"/>
<name>B7GAH0_PHATC</name>
<dbReference type="InterPro" id="IPR057983">
    <property type="entry name" value="NAA35-like_N"/>
</dbReference>
<dbReference type="OrthoDB" id="269405at2759"/>
<evidence type="ECO:0000313" key="7">
    <source>
        <dbReference type="EMBL" id="EEC44374.1"/>
    </source>
</evidence>
<reference evidence="7 8" key="1">
    <citation type="journal article" date="2008" name="Nature">
        <title>The Phaeodactylum genome reveals the evolutionary history of diatom genomes.</title>
        <authorList>
            <person name="Bowler C."/>
            <person name="Allen A.E."/>
            <person name="Badger J.H."/>
            <person name="Grimwood J."/>
            <person name="Jabbari K."/>
            <person name="Kuo A."/>
            <person name="Maheswari U."/>
            <person name="Martens C."/>
            <person name="Maumus F."/>
            <person name="Otillar R.P."/>
            <person name="Rayko E."/>
            <person name="Salamov A."/>
            <person name="Vandepoele K."/>
            <person name="Beszteri B."/>
            <person name="Gruber A."/>
            <person name="Heijde M."/>
            <person name="Katinka M."/>
            <person name="Mock T."/>
            <person name="Valentin K."/>
            <person name="Verret F."/>
            <person name="Berges J.A."/>
            <person name="Brownlee C."/>
            <person name="Cadoret J.P."/>
            <person name="Chiovitti A."/>
            <person name="Choi C.J."/>
            <person name="Coesel S."/>
            <person name="De Martino A."/>
            <person name="Detter J.C."/>
            <person name="Durkin C."/>
            <person name="Falciatore A."/>
            <person name="Fournet J."/>
            <person name="Haruta M."/>
            <person name="Huysman M.J."/>
            <person name="Jenkins B.D."/>
            <person name="Jiroutova K."/>
            <person name="Jorgensen R.E."/>
            <person name="Joubert Y."/>
            <person name="Kaplan A."/>
            <person name="Kroger N."/>
            <person name="Kroth P.G."/>
            <person name="La Roche J."/>
            <person name="Lindquist E."/>
            <person name="Lommer M."/>
            <person name="Martin-Jezequel V."/>
            <person name="Lopez P.J."/>
            <person name="Lucas S."/>
            <person name="Mangogna M."/>
            <person name="McGinnis K."/>
            <person name="Medlin L.K."/>
            <person name="Montsant A."/>
            <person name="Oudot-Le Secq M.P."/>
            <person name="Napoli C."/>
            <person name="Obornik M."/>
            <person name="Parker M.S."/>
            <person name="Petit J.L."/>
            <person name="Porcel B.M."/>
            <person name="Poulsen N."/>
            <person name="Robison M."/>
            <person name="Rychlewski L."/>
            <person name="Rynearson T.A."/>
            <person name="Schmutz J."/>
            <person name="Shapiro H."/>
            <person name="Siaut M."/>
            <person name="Stanley M."/>
            <person name="Sussman M.R."/>
            <person name="Taylor A.R."/>
            <person name="Vardi A."/>
            <person name="von Dassow P."/>
            <person name="Vyverman W."/>
            <person name="Willis A."/>
            <person name="Wyrwicz L.S."/>
            <person name="Rokhsar D.S."/>
            <person name="Weissenbach J."/>
            <person name="Armbrust E.V."/>
            <person name="Green B.R."/>
            <person name="Van de Peer Y."/>
            <person name="Grigoriev I.V."/>
        </authorList>
    </citation>
    <scope>NUCLEOTIDE SEQUENCE [LARGE SCALE GENOMIC DNA]</scope>
    <source>
        <strain evidence="7 8">CCAP 1055/1</strain>
    </source>
</reference>
<dbReference type="AlphaFoldDB" id="B7GAH0"/>
<keyword evidence="8" id="KW-1185">Reference proteome</keyword>
<evidence type="ECO:0000256" key="2">
    <source>
        <dbReference type="ARBA" id="ARBA00006289"/>
    </source>
</evidence>
<dbReference type="PANTHER" id="PTHR21373:SF0">
    <property type="entry name" value="N-ALPHA-ACETYLTRANSFERASE 35, NATC AUXILIARY SUBUNIT"/>
    <property type="match status" value="1"/>
</dbReference>
<dbReference type="InParanoid" id="B7GAH0"/>
<gene>
    <name evidence="7" type="ORF">PHATRDRAFT_40101</name>
</gene>
<keyword evidence="3" id="KW-0963">Cytoplasm</keyword>
<dbReference type="InterPro" id="IPR057982">
    <property type="entry name" value="TPR_NAA35"/>
</dbReference>
<dbReference type="GeneID" id="7195899"/>
<comment type="subcellular location">
    <subcellularLocation>
        <location evidence="1">Cytoplasm</location>
    </subcellularLocation>
</comment>
<feature type="region of interest" description="Disordered" evidence="4">
    <location>
        <begin position="469"/>
        <end position="490"/>
    </location>
</feature>
<evidence type="ECO:0000256" key="3">
    <source>
        <dbReference type="ARBA" id="ARBA00022490"/>
    </source>
</evidence>
<feature type="compositionally biased region" description="Polar residues" evidence="4">
    <location>
        <begin position="469"/>
        <end position="481"/>
    </location>
</feature>
<dbReference type="KEGG" id="pti:PHATRDRAFT_40101"/>
<dbReference type="PaxDb" id="2850-Phatr40101"/>
<accession>B7GAH0</accession>
<evidence type="ECO:0000313" key="8">
    <source>
        <dbReference type="Proteomes" id="UP000000759"/>
    </source>
</evidence>
<feature type="domain" description="NAA35-like TPR repeats" evidence="6">
    <location>
        <begin position="275"/>
        <end position="670"/>
    </location>
</feature>
<dbReference type="GO" id="GO:0031417">
    <property type="term" value="C:NatC complex"/>
    <property type="evidence" value="ECO:0007669"/>
    <property type="project" value="InterPro"/>
</dbReference>
<dbReference type="RefSeq" id="XP_002184196.1">
    <property type="nucleotide sequence ID" value="XM_002184160.1"/>
</dbReference>
<evidence type="ECO:0000259" key="6">
    <source>
        <dbReference type="Pfam" id="PF25789"/>
    </source>
</evidence>
<dbReference type="EMBL" id="CM000624">
    <property type="protein sequence ID" value="EEC44374.1"/>
    <property type="molecule type" value="Genomic_DNA"/>
</dbReference>
<dbReference type="Pfam" id="PF25789">
    <property type="entry name" value="TPR_NAA35"/>
    <property type="match status" value="1"/>
</dbReference>
<feature type="domain" description="NAA35-like N-terminal" evidence="5">
    <location>
        <begin position="42"/>
        <end position="222"/>
    </location>
</feature>
<organism evidence="7 8">
    <name type="scientific">Phaeodactylum tricornutum (strain CCAP 1055/1)</name>
    <dbReference type="NCBI Taxonomy" id="556484"/>
    <lineage>
        <taxon>Eukaryota</taxon>
        <taxon>Sar</taxon>
        <taxon>Stramenopiles</taxon>
        <taxon>Ochrophyta</taxon>
        <taxon>Bacillariophyta</taxon>
        <taxon>Bacillariophyceae</taxon>
        <taxon>Bacillariophycidae</taxon>
        <taxon>Naviculales</taxon>
        <taxon>Phaeodactylaceae</taxon>
        <taxon>Phaeodactylum</taxon>
    </lineage>
</organism>